<dbReference type="InterPro" id="IPR036962">
    <property type="entry name" value="Glyco_hydro_3_N_sf"/>
</dbReference>
<evidence type="ECO:0000256" key="1">
    <source>
        <dbReference type="ARBA" id="ARBA00005336"/>
    </source>
</evidence>
<dbReference type="InterPro" id="IPR036881">
    <property type="entry name" value="Glyco_hydro_3_C_sf"/>
</dbReference>
<dbReference type="GO" id="GO:0009254">
    <property type="term" value="P:peptidoglycan turnover"/>
    <property type="evidence" value="ECO:0007669"/>
    <property type="project" value="TreeGrafter"/>
</dbReference>
<evidence type="ECO:0000256" key="2">
    <source>
        <dbReference type="ARBA" id="ARBA00022801"/>
    </source>
</evidence>
<evidence type="ECO:0000313" key="8">
    <source>
        <dbReference type="EMBL" id="KAJ5552935.1"/>
    </source>
</evidence>
<dbReference type="EMBL" id="JAQIZZ010000002">
    <property type="protein sequence ID" value="KAJ5552935.1"/>
    <property type="molecule type" value="Genomic_DNA"/>
</dbReference>
<protein>
    <recommendedName>
        <fullName evidence="10">Beta-hexosaminidase</fullName>
    </recommendedName>
</protein>
<dbReference type="PANTHER" id="PTHR30480">
    <property type="entry name" value="BETA-HEXOSAMINIDASE-RELATED"/>
    <property type="match status" value="1"/>
</dbReference>
<organism evidence="8 9">
    <name type="scientific">Penicillium frequentans</name>
    <dbReference type="NCBI Taxonomy" id="3151616"/>
    <lineage>
        <taxon>Eukaryota</taxon>
        <taxon>Fungi</taxon>
        <taxon>Dikarya</taxon>
        <taxon>Ascomycota</taxon>
        <taxon>Pezizomycotina</taxon>
        <taxon>Eurotiomycetes</taxon>
        <taxon>Eurotiomycetidae</taxon>
        <taxon>Eurotiales</taxon>
        <taxon>Aspergillaceae</taxon>
        <taxon>Penicillium</taxon>
    </lineage>
</organism>
<evidence type="ECO:0000313" key="9">
    <source>
        <dbReference type="Proteomes" id="UP001220324"/>
    </source>
</evidence>
<dbReference type="InterPro" id="IPR001764">
    <property type="entry name" value="Glyco_hydro_3_N"/>
</dbReference>
<evidence type="ECO:0000259" key="7">
    <source>
        <dbReference type="Pfam" id="PF00933"/>
    </source>
</evidence>
<keyword evidence="5" id="KW-0326">Glycosidase</keyword>
<dbReference type="GO" id="GO:0016747">
    <property type="term" value="F:acyltransferase activity, transferring groups other than amino-acyl groups"/>
    <property type="evidence" value="ECO:0007669"/>
    <property type="project" value="InterPro"/>
</dbReference>
<comment type="similarity">
    <text evidence="1">Belongs to the glycosyl hydrolase 3 family.</text>
</comment>
<feature type="domain" description="Glycoside hydrolase family 3 N-terminal" evidence="7">
    <location>
        <begin position="2"/>
        <end position="324"/>
    </location>
</feature>
<dbReference type="FunFam" id="3.20.20.300:FF:000008">
    <property type="entry name" value="Beta-N-acetylglucosaminidase, putative"/>
    <property type="match status" value="1"/>
</dbReference>
<dbReference type="Proteomes" id="UP001220324">
    <property type="component" value="Unassembled WGS sequence"/>
</dbReference>
<dbReference type="PANTHER" id="PTHR30480:SF8">
    <property type="entry name" value="PUTATIVE (AFU_ORTHOLOGUE AFUA_8G04060)-RELATED"/>
    <property type="match status" value="1"/>
</dbReference>
<dbReference type="InterPro" id="IPR016181">
    <property type="entry name" value="Acyl_CoA_acyltransferase"/>
</dbReference>
<name>A0AAD6D5T8_9EURO</name>
<dbReference type="FunFam" id="3.40.50.1700:FF:000013">
    <property type="entry name" value="Glycoside hydrolase family 3 protein"/>
    <property type="match status" value="1"/>
</dbReference>
<evidence type="ECO:0000256" key="3">
    <source>
        <dbReference type="ARBA" id="ARBA00023180"/>
    </source>
</evidence>
<dbReference type="Pfam" id="PF00933">
    <property type="entry name" value="Glyco_hydro_3"/>
    <property type="match status" value="1"/>
</dbReference>
<comment type="caution">
    <text evidence="8">The sequence shown here is derived from an EMBL/GenBank/DDBJ whole genome shotgun (WGS) entry which is preliminary data.</text>
</comment>
<evidence type="ECO:0000256" key="5">
    <source>
        <dbReference type="ARBA" id="ARBA00023295"/>
    </source>
</evidence>
<dbReference type="Gene3D" id="3.20.20.300">
    <property type="entry name" value="Glycoside hydrolase, family 3, N-terminal domain"/>
    <property type="match status" value="1"/>
</dbReference>
<reference evidence="8 9" key="1">
    <citation type="journal article" date="2023" name="IMA Fungus">
        <title>Comparative genomic study of the Penicillium genus elucidates a diverse pangenome and 15 lateral gene transfer events.</title>
        <authorList>
            <person name="Petersen C."/>
            <person name="Sorensen T."/>
            <person name="Nielsen M.R."/>
            <person name="Sondergaard T.E."/>
            <person name="Sorensen J.L."/>
            <person name="Fitzpatrick D.A."/>
            <person name="Frisvad J.C."/>
            <person name="Nielsen K.L."/>
        </authorList>
    </citation>
    <scope>NUCLEOTIDE SEQUENCE [LARGE SCALE GENOMIC DNA]</scope>
    <source>
        <strain evidence="8 9">IBT 35679</strain>
    </source>
</reference>
<dbReference type="AlphaFoldDB" id="A0AAD6D5T8"/>
<dbReference type="SUPFAM" id="SSF51445">
    <property type="entry name" value="(Trans)glycosidases"/>
    <property type="match status" value="1"/>
</dbReference>
<accession>A0AAD6D5T8</accession>
<dbReference type="InterPro" id="IPR017853">
    <property type="entry name" value="GH"/>
</dbReference>
<dbReference type="Pfam" id="PF00583">
    <property type="entry name" value="Acetyltransf_1"/>
    <property type="match status" value="1"/>
</dbReference>
<evidence type="ECO:0000259" key="6">
    <source>
        <dbReference type="Pfam" id="PF00583"/>
    </source>
</evidence>
<dbReference type="InterPro" id="IPR000182">
    <property type="entry name" value="GNAT_dom"/>
</dbReference>
<dbReference type="SUPFAM" id="SSF55729">
    <property type="entry name" value="Acyl-CoA N-acyltransferases (Nat)"/>
    <property type="match status" value="1"/>
</dbReference>
<gene>
    <name evidence="8" type="ORF">N7494_002313</name>
</gene>
<dbReference type="InterPro" id="IPR050226">
    <property type="entry name" value="NagZ_Beta-hexosaminidase"/>
</dbReference>
<evidence type="ECO:0008006" key="10">
    <source>
        <dbReference type="Google" id="ProtNLM"/>
    </source>
</evidence>
<proteinExistence type="inferred from homology"/>
<keyword evidence="2" id="KW-0378">Hydrolase</keyword>
<keyword evidence="9" id="KW-1185">Reference proteome</keyword>
<feature type="domain" description="N-acetyltransferase" evidence="6">
    <location>
        <begin position="618"/>
        <end position="690"/>
    </location>
</feature>
<sequence length="856" mass="93480">MGQLFMMGFDGTSVSPEIRSLIEDYHLGSILLSAKNLKSAEEATRLVLELQTIARNAGHPVPLLIALDQENGGVNSLYDEIYVRQFPSAMGMAATGSKTLAHEVAVATAQELKAVGVNWILGPVLDVLTNVRNQPLGVRTSGDDPQEASHYGVQFMKGYQEAGLVTCGKHFPSYGNLEFLGSHADVPIITESLEQLSLSALVPFRNAIMQGLDAMMVGGVSISSAGMNVMHACLSDQVVDDLLRKDLKFKGVVVSECLEMEALTHNIGVGGGTVMAKNAGCDVILLCRSFPVQQEAINGLKLGVENGIIGRPRIRQSLLRVLNLKSRCTSWEQALNPPGLLSLTQMQPSHTNLSTRAYNNSITVMRDENNLLPLSNVVDANKELLLLTPLVKPLAASAVTLSTNESIHGSLDPAATLDRTASVVSGESVFKELGRSLSRQRNGRVLHTSYTAHGVRPIHEDLIKRASAVIVITADANRNLYQQAFSKHISLLCQSQYSLSGERFEKPLVVVAVSSPYDFVTDSSIGTYICTYDFTETALQTLVKVLYGDLTPTGCLPGSISRSQKIHQSRQHWLVENWNEDRDAHALDALLDIVREDCTKGQQSELLGATSNSFLLRKEDIDEAHFVVRNSSTQALYGFCATYFFRSTGTGVIGCLIVDPSRRKLSIGHSLHSRAIRTLLQRKGMKRFQLGSRLPGIYLGIPTVSSVERKRLRQWFANLGWNTALSRPVCSVVLRNLGTWTPPDGLTVALKNAAVNYDLVYGWDYAREILDHIKTNARQGVTDIYRVALGGAPNCGIIRAKRPSDEMILGSIVIYNERSALAEHMPALRATQGPVGGSRRPLFPLVRTITRSSCRG</sequence>
<keyword evidence="3" id="KW-0325">Glycoprotein</keyword>
<evidence type="ECO:0000256" key="4">
    <source>
        <dbReference type="ARBA" id="ARBA00023277"/>
    </source>
</evidence>
<keyword evidence="4" id="KW-0119">Carbohydrate metabolism</keyword>
<dbReference type="GO" id="GO:0004553">
    <property type="term" value="F:hydrolase activity, hydrolyzing O-glycosyl compounds"/>
    <property type="evidence" value="ECO:0007669"/>
    <property type="project" value="InterPro"/>
</dbReference>
<dbReference type="Gene3D" id="3.40.50.1700">
    <property type="entry name" value="Glycoside hydrolase family 3 C-terminal domain"/>
    <property type="match status" value="1"/>
</dbReference>
<dbReference type="GO" id="GO:0005975">
    <property type="term" value="P:carbohydrate metabolic process"/>
    <property type="evidence" value="ECO:0007669"/>
    <property type="project" value="InterPro"/>
</dbReference>